<dbReference type="EMBL" id="CP079216">
    <property type="protein sequence ID" value="QXT62953.1"/>
    <property type="molecule type" value="Genomic_DNA"/>
</dbReference>
<protein>
    <submittedName>
        <fullName evidence="3">Alpha-1,2-fucosyltransferase</fullName>
    </submittedName>
</protein>
<keyword evidence="1" id="KW-0328">Glycosyltransferase</keyword>
<dbReference type="InterPro" id="IPR002516">
    <property type="entry name" value="Glyco_trans_11"/>
</dbReference>
<name>A0ABX8SLR0_9ACTN</name>
<dbReference type="PANTHER" id="PTHR11927">
    <property type="entry name" value="GALACTOSIDE 2-L-FUCOSYLTRANSFERASE"/>
    <property type="match status" value="1"/>
</dbReference>
<evidence type="ECO:0000313" key="4">
    <source>
        <dbReference type="Proteomes" id="UP000824504"/>
    </source>
</evidence>
<evidence type="ECO:0000256" key="2">
    <source>
        <dbReference type="ARBA" id="ARBA00022679"/>
    </source>
</evidence>
<dbReference type="RefSeq" id="WP_219082312.1">
    <property type="nucleotide sequence ID" value="NZ_CP079216.1"/>
</dbReference>
<keyword evidence="2" id="KW-0808">Transferase</keyword>
<organism evidence="3 4">
    <name type="scientific">Tessaracoccus palaemonis</name>
    <dbReference type="NCBI Taxonomy" id="2829499"/>
    <lineage>
        <taxon>Bacteria</taxon>
        <taxon>Bacillati</taxon>
        <taxon>Actinomycetota</taxon>
        <taxon>Actinomycetes</taxon>
        <taxon>Propionibacteriales</taxon>
        <taxon>Propionibacteriaceae</taxon>
        <taxon>Tessaracoccus</taxon>
    </lineage>
</organism>
<reference evidence="3 4" key="1">
    <citation type="submission" date="2021-07" db="EMBL/GenBank/DDBJ databases">
        <title>complete genome sequencing of Tessaracoccus sp.J1M15.</title>
        <authorList>
            <person name="Bae J.-W."/>
            <person name="Kim D.-y."/>
        </authorList>
    </citation>
    <scope>NUCLEOTIDE SEQUENCE [LARGE SCALE GENOMIC DNA]</scope>
    <source>
        <strain evidence="3 4">J1M15</strain>
    </source>
</reference>
<evidence type="ECO:0000313" key="3">
    <source>
        <dbReference type="EMBL" id="QXT62953.1"/>
    </source>
</evidence>
<dbReference type="Proteomes" id="UP000824504">
    <property type="component" value="Chromosome"/>
</dbReference>
<dbReference type="PANTHER" id="PTHR11927:SF9">
    <property type="entry name" value="L-FUCOSYLTRANSFERASE"/>
    <property type="match status" value="1"/>
</dbReference>
<gene>
    <name evidence="3" type="ORF">KDB89_00205</name>
</gene>
<accession>A0ABX8SLR0</accession>
<dbReference type="Pfam" id="PF01531">
    <property type="entry name" value="Glyco_transf_11"/>
    <property type="match status" value="1"/>
</dbReference>
<keyword evidence="4" id="KW-1185">Reference proteome</keyword>
<sequence length="273" mass="31013">MDMANARARILSLVRRGAPVAWCPSWMRLGNLLYQGLWAEAHTGARLLLHPEHAEILQRVAPRMAAELCVPRSRVPFTARRVRPWESEERGGEWFEPSNLQDFIESYVLPGSEIARTPALRGAFVVNIRRGDYYSVPQYRAEFGMGQISYVSRAVEESIRRNGGPERFMVISDDQSWAREHIGPVLRRYASVEHPEGDAVRDLAVLAGAERLLLPNSTFSYWGGYIGDVLRPGREVIAPWFWARGSQDGRSHHLRRHWTIVGDSAPAEDEIDE</sequence>
<evidence type="ECO:0000256" key="1">
    <source>
        <dbReference type="ARBA" id="ARBA00022676"/>
    </source>
</evidence>
<proteinExistence type="predicted"/>